<comment type="catalytic activity">
    <reaction evidence="12 14">
        <text>hydrolysis of (1-&gt;4)-alpha-D-glucosidic linkage in 4-alpha-D-[(1-&gt;4)-alpha-D-glucanosyl]n trehalose to yield trehalose and (1-&gt;4)-alpha-D-glucan.</text>
        <dbReference type="EC" id="3.2.1.141"/>
    </reaction>
</comment>
<evidence type="ECO:0000256" key="1">
    <source>
        <dbReference type="ARBA" id="ARBA00004496"/>
    </source>
</evidence>
<evidence type="ECO:0000256" key="10">
    <source>
        <dbReference type="ARBA" id="ARBA00032057"/>
    </source>
</evidence>
<dbReference type="PANTHER" id="PTHR43651:SF11">
    <property type="entry name" value="MALTO-OLIGOSYLTREHALOSE TREHALOHYDROLASE"/>
    <property type="match status" value="1"/>
</dbReference>
<organism evidence="17 18">
    <name type="scientific">Thioclava kandeliae</name>
    <dbReference type="NCBI Taxonomy" id="3070818"/>
    <lineage>
        <taxon>Bacteria</taxon>
        <taxon>Pseudomonadati</taxon>
        <taxon>Pseudomonadota</taxon>
        <taxon>Alphaproteobacteria</taxon>
        <taxon>Rhodobacterales</taxon>
        <taxon>Paracoccaceae</taxon>
        <taxon>Thioclava</taxon>
    </lineage>
</organism>
<keyword evidence="6" id="KW-0963">Cytoplasm</keyword>
<comment type="subcellular location">
    <subcellularLocation>
        <location evidence="1">Cytoplasm</location>
    </subcellularLocation>
</comment>
<evidence type="ECO:0000256" key="15">
    <source>
        <dbReference type="SAM" id="MobiDB-lite"/>
    </source>
</evidence>
<evidence type="ECO:0000313" key="17">
    <source>
        <dbReference type="EMBL" id="MER5173027.1"/>
    </source>
</evidence>
<evidence type="ECO:0000256" key="2">
    <source>
        <dbReference type="ARBA" id="ARBA00005199"/>
    </source>
</evidence>
<dbReference type="CDD" id="cd11325">
    <property type="entry name" value="AmyAc_GTHase"/>
    <property type="match status" value="1"/>
</dbReference>
<dbReference type="RefSeq" id="WP_350938198.1">
    <property type="nucleotide sequence ID" value="NZ_JAYWLC010000014.1"/>
</dbReference>
<dbReference type="Proteomes" id="UP001438953">
    <property type="component" value="Unassembled WGS sequence"/>
</dbReference>
<dbReference type="Pfam" id="PF00128">
    <property type="entry name" value="Alpha-amylase"/>
    <property type="match status" value="1"/>
</dbReference>
<gene>
    <name evidence="17" type="primary">treZ</name>
    <name evidence="17" type="ORF">VSX56_14720</name>
</gene>
<keyword evidence="9 14" id="KW-0326">Glycosidase</keyword>
<dbReference type="InterPro" id="IPR044901">
    <property type="entry name" value="Trehalose_TreZ_E-set_sf"/>
</dbReference>
<feature type="region of interest" description="Disordered" evidence="15">
    <location>
        <begin position="101"/>
        <end position="129"/>
    </location>
</feature>
<evidence type="ECO:0000256" key="6">
    <source>
        <dbReference type="ARBA" id="ARBA00022490"/>
    </source>
</evidence>
<dbReference type="NCBIfam" id="TIGR02402">
    <property type="entry name" value="trehalose_TreZ"/>
    <property type="match status" value="1"/>
</dbReference>
<dbReference type="PIRSF" id="PIRSF006337">
    <property type="entry name" value="Trehalose_TreZ"/>
    <property type="match status" value="1"/>
</dbReference>
<evidence type="ECO:0000256" key="8">
    <source>
        <dbReference type="ARBA" id="ARBA00023277"/>
    </source>
</evidence>
<reference evidence="17 18" key="1">
    <citation type="submission" date="2024-01" db="EMBL/GenBank/DDBJ databases">
        <authorList>
            <person name="Deng Y."/>
            <person name="Su J."/>
        </authorList>
    </citation>
    <scope>NUCLEOTIDE SEQUENCE [LARGE SCALE GENOMIC DNA]</scope>
    <source>
        <strain evidence="17 18">CPCC 100088</strain>
    </source>
</reference>
<dbReference type="InterPro" id="IPR012768">
    <property type="entry name" value="Trehalose_TreZ"/>
</dbReference>
<keyword evidence="8" id="KW-0119">Carbohydrate metabolism</keyword>
<evidence type="ECO:0000256" key="13">
    <source>
        <dbReference type="NCBIfam" id="TIGR02402"/>
    </source>
</evidence>
<evidence type="ECO:0000256" key="12">
    <source>
        <dbReference type="ARBA" id="ARBA00034013"/>
    </source>
</evidence>
<comment type="caution">
    <text evidence="17">The sequence shown here is derived from an EMBL/GenBank/DDBJ whole genome shotgun (WGS) entry which is preliminary data.</text>
</comment>
<name>A0ABV1SJE7_9RHOB</name>
<dbReference type="SMART" id="SM00642">
    <property type="entry name" value="Aamy"/>
    <property type="match status" value="1"/>
</dbReference>
<reference evidence="17 18" key="2">
    <citation type="submission" date="2024-06" db="EMBL/GenBank/DDBJ databases">
        <title>Thioclava kandeliae sp. nov. from a rhizosphere soil sample of Kandelia candel in a mangrove.</title>
        <authorList>
            <person name="Mu T."/>
        </authorList>
    </citation>
    <scope>NUCLEOTIDE SEQUENCE [LARGE SCALE GENOMIC DNA]</scope>
    <source>
        <strain evidence="17 18">CPCC 100088</strain>
    </source>
</reference>
<dbReference type="Gene3D" id="3.20.20.80">
    <property type="entry name" value="Glycosidases"/>
    <property type="match status" value="1"/>
</dbReference>
<dbReference type="Gene3D" id="1.10.10.760">
    <property type="entry name" value="E-set domains of sugar-utilizing enzymes"/>
    <property type="match status" value="1"/>
</dbReference>
<evidence type="ECO:0000256" key="9">
    <source>
        <dbReference type="ARBA" id="ARBA00023295"/>
    </source>
</evidence>
<evidence type="ECO:0000259" key="16">
    <source>
        <dbReference type="SMART" id="SM00642"/>
    </source>
</evidence>
<dbReference type="InterPro" id="IPR014756">
    <property type="entry name" value="Ig_E-set"/>
</dbReference>
<keyword evidence="7 14" id="KW-0378">Hydrolase</keyword>
<evidence type="ECO:0000313" key="18">
    <source>
        <dbReference type="Proteomes" id="UP001438953"/>
    </source>
</evidence>
<evidence type="ECO:0000256" key="7">
    <source>
        <dbReference type="ARBA" id="ARBA00022801"/>
    </source>
</evidence>
<evidence type="ECO:0000256" key="14">
    <source>
        <dbReference type="PIRNR" id="PIRNR006337"/>
    </source>
</evidence>
<feature type="domain" description="Glycosyl hydrolase family 13 catalytic" evidence="16">
    <location>
        <begin position="143"/>
        <end position="504"/>
    </location>
</feature>
<dbReference type="Gene3D" id="2.60.40.10">
    <property type="entry name" value="Immunoglobulins"/>
    <property type="match status" value="1"/>
</dbReference>
<comment type="similarity">
    <text evidence="3 14">Belongs to the glycosyl hydrolase 13 family.</text>
</comment>
<dbReference type="EC" id="3.2.1.141" evidence="4 13"/>
<dbReference type="EMBL" id="JAYWLC010000014">
    <property type="protein sequence ID" value="MER5173027.1"/>
    <property type="molecule type" value="Genomic_DNA"/>
</dbReference>
<evidence type="ECO:0000256" key="3">
    <source>
        <dbReference type="ARBA" id="ARBA00008061"/>
    </source>
</evidence>
<comment type="pathway">
    <text evidence="2 14">Glycan biosynthesis; trehalose biosynthesis.</text>
</comment>
<proteinExistence type="inferred from homology"/>
<protein>
    <recommendedName>
        <fullName evidence="5 13">Malto-oligosyltrehalose trehalohydrolase</fullName>
        <shortName evidence="14">MTHase</shortName>
        <ecNumber evidence="4 13">3.2.1.141</ecNumber>
    </recommendedName>
    <alternativeName>
        <fullName evidence="11 14">4-alpha-D-((1-&gt;4)-alpha-D-glucano)trehalose trehalohydrolase</fullName>
    </alternativeName>
    <alternativeName>
        <fullName evidence="10 14">Maltooligosyl trehalose trehalohydrolase</fullName>
    </alternativeName>
</protein>
<dbReference type="InterPro" id="IPR017853">
    <property type="entry name" value="GH"/>
</dbReference>
<evidence type="ECO:0000256" key="5">
    <source>
        <dbReference type="ARBA" id="ARBA00015938"/>
    </source>
</evidence>
<evidence type="ECO:0000256" key="4">
    <source>
        <dbReference type="ARBA" id="ARBA00012268"/>
    </source>
</evidence>
<dbReference type="InterPro" id="IPR006047">
    <property type="entry name" value="GH13_cat_dom"/>
</dbReference>
<keyword evidence="18" id="KW-1185">Reference proteome</keyword>
<dbReference type="SUPFAM" id="SSF51445">
    <property type="entry name" value="(Trans)glycosidases"/>
    <property type="match status" value="1"/>
</dbReference>
<dbReference type="SUPFAM" id="SSF81296">
    <property type="entry name" value="E set domains"/>
    <property type="match status" value="1"/>
</dbReference>
<accession>A0ABV1SJE7</accession>
<dbReference type="CDD" id="cd02853">
    <property type="entry name" value="E_set_MTHase_like_N"/>
    <property type="match status" value="1"/>
</dbReference>
<dbReference type="PANTHER" id="PTHR43651">
    <property type="entry name" value="1,4-ALPHA-GLUCAN-BRANCHING ENZYME"/>
    <property type="match status" value="1"/>
</dbReference>
<dbReference type="InterPro" id="IPR013783">
    <property type="entry name" value="Ig-like_fold"/>
</dbReference>
<evidence type="ECO:0000256" key="11">
    <source>
        <dbReference type="ARBA" id="ARBA00033284"/>
    </source>
</evidence>
<sequence>MTSFSAMHDSGLPNMSTRPPEMQAELQAGHSWGVRPVGVAQDGDLCWSAALWAPEVATADLVVDGARHPMTKGADGVHRASVSAKAGRPYGFDVGQGLRPDPAARAQMGDVHGPSRLSDPQYDWPESESHWAGRPFEEAVILELHIGLFTPQGTFRAAIDRLPELAAMGITAIEIMPVAQFSGVRGWGYDGVLPFAPHNAYGPPEDLKALVAQAHRLGLAVILDVVYNHFGPDGAYLHELAPAFFDPDRSTPWGAGINYSQPAVRAFFLENVAMWIGEFHLDGLRIDAAHQIKDHFSPTMLEEIAATARACAPDRGLWLILEDERNLAAPYRPEGPFDAQWNDDYHHALHCLLTGEDESYYAPFAHAPLDDLVTALGEGQVDQGQPRPADAPARGVSSGHLPPRAFVVSNQTHDQVGNRGHGERLISLVGDEAARVAHGLLLVLPFTPMLFMGEETGETAPFCFFADFPEPMAEATRKGRQKEFERFASFSGKVPDPISADTFRMSRPYQGPALRQKEWGNLTGEFLAYRHAQIVPLLKASGDRAIAEMAQITAIGPKALHARWALQGGVLELAVRFGPQSETPSSEFSLFPADLAIGDWQSDPCALRVRCVKEA</sequence>